<evidence type="ECO:0000256" key="2">
    <source>
        <dbReference type="PIRSR" id="PIRSR620019-2"/>
    </source>
</evidence>
<dbReference type="Pfam" id="PF00132">
    <property type="entry name" value="Hexapep"/>
    <property type="match status" value="2"/>
</dbReference>
<dbReference type="eggNOG" id="COG0110">
    <property type="taxonomic scope" value="Bacteria"/>
</dbReference>
<feature type="binding site" evidence="2">
    <location>
        <position position="69"/>
    </location>
    <ligand>
        <name>substrate</name>
    </ligand>
</feature>
<evidence type="ECO:0000256" key="1">
    <source>
        <dbReference type="PIRSR" id="PIRSR620019-1"/>
    </source>
</evidence>
<keyword evidence="5" id="KW-1185">Reference proteome</keyword>
<keyword evidence="4" id="KW-0808">Transferase</keyword>
<feature type="site" description="Increases basicity of active site His" evidence="1">
    <location>
        <position position="139"/>
    </location>
</feature>
<dbReference type="RefSeq" id="WP_036650199.1">
    <property type="nucleotide sequence ID" value="NZ_JQCR01000002.1"/>
</dbReference>
<dbReference type="EMBL" id="JQCR01000002">
    <property type="protein sequence ID" value="KGE19335.1"/>
    <property type="molecule type" value="Genomic_DNA"/>
</dbReference>
<dbReference type="InterPro" id="IPR020019">
    <property type="entry name" value="AcTrfase_PglD-like"/>
</dbReference>
<dbReference type="AlphaFoldDB" id="A0A098M9V5"/>
<name>A0A098M9V5_9BACL</name>
<accession>A0A098M9V5</accession>
<dbReference type="NCBIfam" id="TIGR03570">
    <property type="entry name" value="NeuD_NnaD"/>
    <property type="match status" value="1"/>
</dbReference>
<dbReference type="GO" id="GO:0016740">
    <property type="term" value="F:transferase activity"/>
    <property type="evidence" value="ECO:0007669"/>
    <property type="project" value="UniProtKB-KW"/>
</dbReference>
<proteinExistence type="predicted"/>
<gene>
    <name evidence="4" type="ORF">PWYN_08285</name>
</gene>
<sequence>MEKIIVFGAGGHAKAVIDVIEKAGLYEIIGILDSYKTPGSIVYGYEILGDEQVVSNMGGQIYGGIIAIGDNWRRSQLVNQLTSIHPDFNFISAVHPSAMVAKGTVIGQGSVIMAGAVIGSDTIIGDHCILYSQASVDHDSTLGNFVTFAPNTATGGNVHIGDFSVISIGANIIHSIVIGEHTVIGAGSTVLSNISDYCVAYGTPARIVRTRLLGERYL</sequence>
<evidence type="ECO:0000259" key="3">
    <source>
        <dbReference type="Pfam" id="PF17836"/>
    </source>
</evidence>
<dbReference type="Pfam" id="PF17836">
    <property type="entry name" value="PglD_N"/>
    <property type="match status" value="1"/>
</dbReference>
<comment type="caution">
    <text evidence="4">The sequence shown here is derived from an EMBL/GenBank/DDBJ whole genome shotgun (WGS) entry which is preliminary data.</text>
</comment>
<dbReference type="PANTHER" id="PTHR43300">
    <property type="entry name" value="ACETYLTRANSFERASE"/>
    <property type="match status" value="1"/>
</dbReference>
<feature type="binding site" evidence="2">
    <location>
        <position position="168"/>
    </location>
    <ligand>
        <name>acetyl-CoA</name>
        <dbReference type="ChEBI" id="CHEBI:57288"/>
    </ligand>
</feature>
<organism evidence="4 5">
    <name type="scientific">Paenibacillus wynnii</name>
    <dbReference type="NCBI Taxonomy" id="268407"/>
    <lineage>
        <taxon>Bacteria</taxon>
        <taxon>Bacillati</taxon>
        <taxon>Bacillota</taxon>
        <taxon>Bacilli</taxon>
        <taxon>Bacillales</taxon>
        <taxon>Paenibacillaceae</taxon>
        <taxon>Paenibacillus</taxon>
    </lineage>
</organism>
<dbReference type="InterPro" id="IPR041561">
    <property type="entry name" value="PglD_N"/>
</dbReference>
<evidence type="ECO:0000313" key="5">
    <source>
        <dbReference type="Proteomes" id="UP000029734"/>
    </source>
</evidence>
<dbReference type="InterPro" id="IPR011004">
    <property type="entry name" value="Trimer_LpxA-like_sf"/>
</dbReference>
<dbReference type="OrthoDB" id="9794407at2"/>
<dbReference type="Gene3D" id="2.160.10.10">
    <property type="entry name" value="Hexapeptide repeat proteins"/>
    <property type="match status" value="1"/>
</dbReference>
<dbReference type="Gene3D" id="3.40.50.20">
    <property type="match status" value="1"/>
</dbReference>
<dbReference type="STRING" id="268407.PWYN_08285"/>
<dbReference type="SUPFAM" id="SSF51161">
    <property type="entry name" value="Trimeric LpxA-like enzymes"/>
    <property type="match status" value="1"/>
</dbReference>
<evidence type="ECO:0000313" key="4">
    <source>
        <dbReference type="EMBL" id="KGE19335.1"/>
    </source>
</evidence>
<reference evidence="4 5" key="2">
    <citation type="submission" date="2014-10" db="EMBL/GenBank/DDBJ databases">
        <title>Comparative genomics of the Paenibacillus odorifer group.</title>
        <authorList>
            <person name="Tsai Y.-C."/>
            <person name="Martin N."/>
            <person name="Korlach J."/>
            <person name="Wiedmann M."/>
        </authorList>
    </citation>
    <scope>NUCLEOTIDE SEQUENCE [LARGE SCALE GENOMIC DNA]</scope>
    <source>
        <strain evidence="4 5">DSM 18334</strain>
    </source>
</reference>
<dbReference type="CDD" id="cd03360">
    <property type="entry name" value="LbH_AT_putative"/>
    <property type="match status" value="1"/>
</dbReference>
<feature type="domain" description="PglD N-terminal" evidence="3">
    <location>
        <begin position="3"/>
        <end position="81"/>
    </location>
</feature>
<dbReference type="InterPro" id="IPR001451">
    <property type="entry name" value="Hexapep"/>
</dbReference>
<reference evidence="4 5" key="1">
    <citation type="submission" date="2014-08" db="EMBL/GenBank/DDBJ databases">
        <authorList>
            <person name="den Bakker H.C."/>
        </authorList>
    </citation>
    <scope>NUCLEOTIDE SEQUENCE [LARGE SCALE GENOMIC DNA]</scope>
    <source>
        <strain evidence="4 5">DSM 18334</strain>
    </source>
</reference>
<dbReference type="PANTHER" id="PTHR43300:SF7">
    <property type="entry name" value="UDP-N-ACETYLBACILLOSAMINE N-ACETYLTRANSFERASE"/>
    <property type="match status" value="1"/>
</dbReference>
<protein>
    <submittedName>
        <fullName evidence="4">Transferase</fullName>
    </submittedName>
</protein>
<dbReference type="InterPro" id="IPR050179">
    <property type="entry name" value="Trans_hexapeptide_repeat"/>
</dbReference>
<dbReference type="Proteomes" id="UP000029734">
    <property type="component" value="Unassembled WGS sequence"/>
</dbReference>
<feature type="active site" description="Proton acceptor" evidence="1">
    <location>
        <position position="138"/>
    </location>
</feature>